<sequence length="291" mass="32782">MRKNGHTSAGRQRWRCDVQGRVLSWQWAASGNTQAYQALPGHVRRADAVCCDGAAGAIGAIRIRWPKARIQRCLVHVQRDGRRDLTAHPRTVPGRELREPCLRLGGIRGIKDAAQWAVDLHDWHERHRDFLLERSWATDDPTHPRALEGHTWWWTHLRVRRACFRLEHLTGDAMLFAFLDPQATVPGTIGATANMIEGGINAGLKRLLDLHRGLSQDHMRRAAEWYLYLHSRNPDPYRVLAGHPAAGDGTAPEPRPATDDRLGTGIQMPGANPDNIDAYEDGFGIRKGWVR</sequence>
<dbReference type="STRING" id="1688.BCUN_0978"/>
<organism evidence="2 3">
    <name type="scientific">Bifidobacterium cuniculi</name>
    <dbReference type="NCBI Taxonomy" id="1688"/>
    <lineage>
        <taxon>Bacteria</taxon>
        <taxon>Bacillati</taxon>
        <taxon>Actinomycetota</taxon>
        <taxon>Actinomycetes</taxon>
        <taxon>Bifidobacteriales</taxon>
        <taxon>Bifidobacteriaceae</taxon>
        <taxon>Bifidobacterium</taxon>
    </lineage>
</organism>
<name>A0A087AQF1_9BIFI</name>
<dbReference type="EMBL" id="JGYV01000017">
    <property type="protein sequence ID" value="KFI61001.1"/>
    <property type="molecule type" value="Genomic_DNA"/>
</dbReference>
<comment type="caution">
    <text evidence="2">The sequence shown here is derived from an EMBL/GenBank/DDBJ whole genome shotgun (WGS) entry which is preliminary data.</text>
</comment>
<feature type="region of interest" description="Disordered" evidence="1">
    <location>
        <begin position="239"/>
        <end position="273"/>
    </location>
</feature>
<accession>A0A087AQF1</accession>
<evidence type="ECO:0000313" key="2">
    <source>
        <dbReference type="EMBL" id="KFI61001.1"/>
    </source>
</evidence>
<dbReference type="eggNOG" id="COG3677">
    <property type="taxonomic scope" value="Bacteria"/>
</dbReference>
<evidence type="ECO:0000256" key="1">
    <source>
        <dbReference type="SAM" id="MobiDB-lite"/>
    </source>
</evidence>
<gene>
    <name evidence="2" type="ORF">BCUN_0978</name>
</gene>
<keyword evidence="3" id="KW-1185">Reference proteome</keyword>
<evidence type="ECO:0000313" key="3">
    <source>
        <dbReference type="Proteomes" id="UP000029067"/>
    </source>
</evidence>
<dbReference type="AlphaFoldDB" id="A0A087AQF1"/>
<protein>
    <submittedName>
        <fullName evidence="2">IS3509a transposase</fullName>
    </submittedName>
</protein>
<proteinExistence type="predicted"/>
<reference evidence="2 3" key="1">
    <citation type="submission" date="2014-03" db="EMBL/GenBank/DDBJ databases">
        <title>Genomics of Bifidobacteria.</title>
        <authorList>
            <person name="Ventura M."/>
            <person name="Milani C."/>
            <person name="Lugli G.A."/>
        </authorList>
    </citation>
    <scope>NUCLEOTIDE SEQUENCE [LARGE SCALE GENOMIC DNA]</scope>
    <source>
        <strain evidence="2 3">LMG 10738</strain>
    </source>
</reference>
<dbReference type="Proteomes" id="UP000029067">
    <property type="component" value="Unassembled WGS sequence"/>
</dbReference>